<dbReference type="EMBL" id="MK797984">
    <property type="protein sequence ID" value="QCG75908.1"/>
    <property type="molecule type" value="Genomic_DNA"/>
</dbReference>
<organism evidence="1 2">
    <name type="scientific">Pseudomonas phage vB_PaeM_PA5oct</name>
    <dbReference type="NCBI Taxonomy" id="2163605"/>
    <lineage>
        <taxon>Viruses</taxon>
        <taxon>Duplodnaviria</taxon>
        <taxon>Heunggongvirae</taxon>
        <taxon>Uroviricota</taxon>
        <taxon>Caudoviricetes</taxon>
        <taxon>Arenbergviridae</taxon>
        <taxon>Wroclawvirus</taxon>
        <taxon>Wroclawvirus PA5oct</taxon>
    </lineage>
</organism>
<accession>A0A4Y5JT26</accession>
<keyword evidence="2" id="KW-1185">Reference proteome</keyword>
<reference evidence="2" key="1">
    <citation type="journal article" date="2020" name="bioRxiv">
        <title>Integrative omics analysis of Pseudomonas aeruginosa virus PA5oct highlights the molecular complexity of jumbo phages.</title>
        <authorList>
            <person name="Lood C."/>
            <person name="Danis-Wlodarczyk K."/>
            <person name="Blasdel B.G."/>
            <person name="Jang H.B."/>
            <person name="Vandenheuvel D."/>
            <person name="Briers Y."/>
            <person name="Noben J.-P."/>
            <person name="van Noort V."/>
            <person name="Drulis-Kawa Z."/>
            <person name="Lavigne R."/>
        </authorList>
    </citation>
    <scope>NUCLEOTIDE SEQUENCE [LARGE SCALE GENOMIC DNA]</scope>
</reference>
<name>A0A4Y5JT26_9CAUD</name>
<sequence length="46" mass="5567">MQDHHFTTLLYMSNRADRIKIFRQPSCLIVYIKSGMLYINKQFLKC</sequence>
<proteinExistence type="predicted"/>
<dbReference type="Proteomes" id="UP000316733">
    <property type="component" value="Segment"/>
</dbReference>
<evidence type="ECO:0000313" key="1">
    <source>
        <dbReference type="EMBL" id="QCG75908.1"/>
    </source>
</evidence>
<evidence type="ECO:0000313" key="2">
    <source>
        <dbReference type="Proteomes" id="UP000316733"/>
    </source>
</evidence>
<gene>
    <name evidence="1" type="ORF">EST35_0024</name>
</gene>
<protein>
    <submittedName>
        <fullName evidence="1">Uncharacterized protein</fullName>
    </submittedName>
</protein>